<accession>A0A2T2NUB4</accession>
<name>A0A2T2NUB4_CORCC</name>
<proteinExistence type="predicted"/>
<dbReference type="EMBL" id="KZ678133">
    <property type="protein sequence ID" value="PSN68990.1"/>
    <property type="molecule type" value="Genomic_DNA"/>
</dbReference>
<dbReference type="AlphaFoldDB" id="A0A2T2NUB4"/>
<gene>
    <name evidence="1" type="ORF">BS50DRAFT_330125</name>
</gene>
<evidence type="ECO:0000313" key="1">
    <source>
        <dbReference type="EMBL" id="PSN68990.1"/>
    </source>
</evidence>
<reference evidence="1 2" key="1">
    <citation type="journal article" date="2018" name="Front. Microbiol.">
        <title>Genome-Wide Analysis of Corynespora cassiicola Leaf Fall Disease Putative Effectors.</title>
        <authorList>
            <person name="Lopez D."/>
            <person name="Ribeiro S."/>
            <person name="Label P."/>
            <person name="Fumanal B."/>
            <person name="Venisse J.S."/>
            <person name="Kohler A."/>
            <person name="de Oliveira R.R."/>
            <person name="Labutti K."/>
            <person name="Lipzen A."/>
            <person name="Lail K."/>
            <person name="Bauer D."/>
            <person name="Ohm R.A."/>
            <person name="Barry K.W."/>
            <person name="Spatafora J."/>
            <person name="Grigoriev I.V."/>
            <person name="Martin F.M."/>
            <person name="Pujade-Renaud V."/>
        </authorList>
    </citation>
    <scope>NUCLEOTIDE SEQUENCE [LARGE SCALE GENOMIC DNA]</scope>
    <source>
        <strain evidence="1 2">Philippines</strain>
    </source>
</reference>
<sequence>MSSIGPRPVALSPLRRASLHHSTPLGCRGSDSRCNVELGPSSGSRPCNSPPCVGCGGRGKMHLLPSRLARHRSFAADTAAALSHSFTMTAVALLIS</sequence>
<keyword evidence="2" id="KW-1185">Reference proteome</keyword>
<dbReference type="Proteomes" id="UP000240883">
    <property type="component" value="Unassembled WGS sequence"/>
</dbReference>
<protein>
    <submittedName>
        <fullName evidence="1">Uncharacterized protein</fullName>
    </submittedName>
</protein>
<evidence type="ECO:0000313" key="2">
    <source>
        <dbReference type="Proteomes" id="UP000240883"/>
    </source>
</evidence>
<organism evidence="1 2">
    <name type="scientific">Corynespora cassiicola Philippines</name>
    <dbReference type="NCBI Taxonomy" id="1448308"/>
    <lineage>
        <taxon>Eukaryota</taxon>
        <taxon>Fungi</taxon>
        <taxon>Dikarya</taxon>
        <taxon>Ascomycota</taxon>
        <taxon>Pezizomycotina</taxon>
        <taxon>Dothideomycetes</taxon>
        <taxon>Pleosporomycetidae</taxon>
        <taxon>Pleosporales</taxon>
        <taxon>Corynesporascaceae</taxon>
        <taxon>Corynespora</taxon>
    </lineage>
</organism>